<dbReference type="CDD" id="cd16664">
    <property type="entry name" value="RING-Ubox_PUB"/>
    <property type="match status" value="1"/>
</dbReference>
<proteinExistence type="predicted"/>
<gene>
    <name evidence="10" type="ORF">R1flu_004667</name>
</gene>
<dbReference type="GO" id="GO:0061630">
    <property type="term" value="F:ubiquitin protein ligase activity"/>
    <property type="evidence" value="ECO:0007669"/>
    <property type="project" value="UniProtKB-EC"/>
</dbReference>
<evidence type="ECO:0000256" key="5">
    <source>
        <dbReference type="ARBA" id="ARBA00022737"/>
    </source>
</evidence>
<evidence type="ECO:0000259" key="9">
    <source>
        <dbReference type="PROSITE" id="PS51698"/>
    </source>
</evidence>
<comment type="catalytic activity">
    <reaction evidence="1">
        <text>S-ubiquitinyl-[E2 ubiquitin-conjugating enzyme]-L-cysteine + [acceptor protein]-L-lysine = [E2 ubiquitin-conjugating enzyme]-L-cysteine + N(6)-ubiquitinyl-[acceptor protein]-L-lysine.</text>
        <dbReference type="EC" id="2.3.2.27"/>
    </reaction>
</comment>
<comment type="pathway">
    <text evidence="2">Protein modification; protein ubiquitination.</text>
</comment>
<accession>A0ABD1YRK8</accession>
<protein>
    <recommendedName>
        <fullName evidence="3">RING-type E3 ubiquitin transferase</fullName>
        <ecNumber evidence="3">2.3.2.27</ecNumber>
    </recommendedName>
</protein>
<keyword evidence="6" id="KW-0833">Ubl conjugation pathway</keyword>
<evidence type="ECO:0000313" key="11">
    <source>
        <dbReference type="Proteomes" id="UP001605036"/>
    </source>
</evidence>
<dbReference type="EMBL" id="JBHFFA010000003">
    <property type="protein sequence ID" value="KAL2633188.1"/>
    <property type="molecule type" value="Genomic_DNA"/>
</dbReference>
<dbReference type="PANTHER" id="PTHR23315">
    <property type="entry name" value="U BOX DOMAIN-CONTAINING"/>
    <property type="match status" value="1"/>
</dbReference>
<dbReference type="InterPro" id="IPR045210">
    <property type="entry name" value="RING-Ubox_PUB"/>
</dbReference>
<keyword evidence="4" id="KW-0808">Transferase</keyword>
<feature type="domain" description="U-box" evidence="9">
    <location>
        <begin position="355"/>
        <end position="429"/>
    </location>
</feature>
<dbReference type="PROSITE" id="PS51698">
    <property type="entry name" value="U_BOX"/>
    <property type="match status" value="1"/>
</dbReference>
<evidence type="ECO:0000256" key="3">
    <source>
        <dbReference type="ARBA" id="ARBA00012483"/>
    </source>
</evidence>
<feature type="compositionally biased region" description="Low complexity" evidence="8">
    <location>
        <begin position="488"/>
        <end position="498"/>
    </location>
</feature>
<dbReference type="Pfam" id="PF04564">
    <property type="entry name" value="U-box"/>
    <property type="match status" value="1"/>
</dbReference>
<dbReference type="FunFam" id="3.30.40.10:FF:000114">
    <property type="entry name" value="RING-type E3 ubiquitin transferase"/>
    <property type="match status" value="1"/>
</dbReference>
<dbReference type="Gene3D" id="1.25.10.10">
    <property type="entry name" value="Leucine-rich Repeat Variant"/>
    <property type="match status" value="1"/>
</dbReference>
<dbReference type="Pfam" id="PF25598">
    <property type="entry name" value="ARM_PUB"/>
    <property type="match status" value="1"/>
</dbReference>
<dbReference type="InterPro" id="IPR058678">
    <property type="entry name" value="ARM_PUB"/>
</dbReference>
<evidence type="ECO:0000256" key="6">
    <source>
        <dbReference type="ARBA" id="ARBA00022786"/>
    </source>
</evidence>
<feature type="repeat" description="ARM" evidence="7">
    <location>
        <begin position="580"/>
        <end position="622"/>
    </location>
</feature>
<dbReference type="InterPro" id="IPR011989">
    <property type="entry name" value="ARM-like"/>
</dbReference>
<feature type="region of interest" description="Disordered" evidence="8">
    <location>
        <begin position="831"/>
        <end position="877"/>
    </location>
</feature>
<dbReference type="InterPro" id="IPR003613">
    <property type="entry name" value="Ubox_domain"/>
</dbReference>
<dbReference type="SUPFAM" id="SSF57850">
    <property type="entry name" value="RING/U-box"/>
    <property type="match status" value="1"/>
</dbReference>
<reference evidence="10 11" key="1">
    <citation type="submission" date="2024-09" db="EMBL/GenBank/DDBJ databases">
        <title>Chromosome-scale assembly of Riccia fluitans.</title>
        <authorList>
            <person name="Paukszto L."/>
            <person name="Sawicki J."/>
            <person name="Karawczyk K."/>
            <person name="Piernik-Szablinska J."/>
            <person name="Szczecinska M."/>
            <person name="Mazdziarz M."/>
        </authorList>
    </citation>
    <scope>NUCLEOTIDE SEQUENCE [LARGE SCALE GENOMIC DNA]</scope>
    <source>
        <strain evidence="10">Rf_01</strain>
        <tissue evidence="10">Aerial parts of the thallus</tissue>
    </source>
</reference>
<evidence type="ECO:0000256" key="8">
    <source>
        <dbReference type="SAM" id="MobiDB-lite"/>
    </source>
</evidence>
<name>A0ABD1YRK8_9MARC</name>
<dbReference type="PROSITE" id="PS50176">
    <property type="entry name" value="ARM_REPEAT"/>
    <property type="match status" value="1"/>
</dbReference>
<dbReference type="Gene3D" id="1.20.930.20">
    <property type="entry name" value="Adaptor protein Cbl, N-terminal domain"/>
    <property type="match status" value="1"/>
</dbReference>
<dbReference type="SUPFAM" id="SSF48371">
    <property type="entry name" value="ARM repeat"/>
    <property type="match status" value="1"/>
</dbReference>
<dbReference type="SMART" id="SM00504">
    <property type="entry name" value="Ubox"/>
    <property type="match status" value="1"/>
</dbReference>
<dbReference type="InterPro" id="IPR013083">
    <property type="entry name" value="Znf_RING/FYVE/PHD"/>
</dbReference>
<dbReference type="InterPro" id="IPR016024">
    <property type="entry name" value="ARM-type_fold"/>
</dbReference>
<dbReference type="InterPro" id="IPR000225">
    <property type="entry name" value="Armadillo"/>
</dbReference>
<comment type="caution">
    <text evidence="10">The sequence shown here is derived from an EMBL/GenBank/DDBJ whole genome shotgun (WGS) entry which is preliminary data.</text>
</comment>
<evidence type="ECO:0000256" key="1">
    <source>
        <dbReference type="ARBA" id="ARBA00000900"/>
    </source>
</evidence>
<evidence type="ECO:0000256" key="4">
    <source>
        <dbReference type="ARBA" id="ARBA00022679"/>
    </source>
</evidence>
<dbReference type="InterPro" id="IPR036537">
    <property type="entry name" value="Adaptor_Cbl_N_dom_sf"/>
</dbReference>
<dbReference type="EC" id="2.3.2.27" evidence="3"/>
<evidence type="ECO:0000313" key="10">
    <source>
        <dbReference type="EMBL" id="KAL2633188.1"/>
    </source>
</evidence>
<keyword evidence="5" id="KW-0677">Repeat</keyword>
<dbReference type="AlphaFoldDB" id="A0ABD1YRK8"/>
<feature type="compositionally biased region" description="Basic and acidic residues" evidence="8">
    <location>
        <begin position="845"/>
        <end position="875"/>
    </location>
</feature>
<evidence type="ECO:0000256" key="7">
    <source>
        <dbReference type="PROSITE-ProRule" id="PRU00259"/>
    </source>
</evidence>
<organism evidence="10 11">
    <name type="scientific">Riccia fluitans</name>
    <dbReference type="NCBI Taxonomy" id="41844"/>
    <lineage>
        <taxon>Eukaryota</taxon>
        <taxon>Viridiplantae</taxon>
        <taxon>Streptophyta</taxon>
        <taxon>Embryophyta</taxon>
        <taxon>Marchantiophyta</taxon>
        <taxon>Marchantiopsida</taxon>
        <taxon>Marchantiidae</taxon>
        <taxon>Marchantiales</taxon>
        <taxon>Ricciaceae</taxon>
        <taxon>Riccia</taxon>
    </lineage>
</organism>
<dbReference type="SMART" id="SM00185">
    <property type="entry name" value="ARM"/>
    <property type="match status" value="4"/>
</dbReference>
<dbReference type="Proteomes" id="UP001605036">
    <property type="component" value="Unassembled WGS sequence"/>
</dbReference>
<dbReference type="PANTHER" id="PTHR23315:SF284">
    <property type="entry name" value="U-BOX DOMAIN-CONTAINING PROTEIN 7"/>
    <property type="match status" value="1"/>
</dbReference>
<evidence type="ECO:0000256" key="2">
    <source>
        <dbReference type="ARBA" id="ARBA00004906"/>
    </source>
</evidence>
<keyword evidence="11" id="KW-1185">Reference proteome</keyword>
<feature type="region of interest" description="Disordered" evidence="8">
    <location>
        <begin position="473"/>
        <end position="498"/>
    </location>
</feature>
<sequence>MPMNVRLLVVVVGLDDGGSDDGNRKRYEYISTPATTVLPLHAPKFSEFLSKSTFRKVVWTICGGSVKIMETAVEHSLTAAQKAKLHGVMCSKLALLVKKLAEPLPALNAERHRWPKSGIEALYSLELALDKSRVLLQYCANSSKLYLAIKGQLIVSKFEALRDELGERVRRLSILVPQSLALQMAELETEVVKTEFYLDLEEKLMGSDLISLVLQKRKGGQFENPLVEQEIFLQIGTRLGLTSPEGLNLERQALEKQLENARGKQDRKKESTIVHILYLIKKYNNVLLLLHSVGRPNPALSALHSFNRLSSWSGSTIASSGSANSVDNDIKSHCSGFDIETDATSNTSYSSKLPLAPEEFRCPISLQLMSDPVIVASGQTYERVCIEKWFREGHVTCPKTQQRLEHLSITPNYCVKGLIAGWCEAHGLPVPEPPSTLPTPVVSTRFDCSGSESGRKGRDYVESAKLKGSGSSYDFLSMERKPSGTEQTSSPSPLHSMTSSIDFQETRWASYRSLSSPLCNSTNGWLDEKDARSEEITEELSQVVENLLSRSWDVRCRAAEQIRLYTKNSSEARLIIGDMGAIPSLVELLQTAMDLDDIRAQESCALALLNVAVNNDRNKGLVVNAEAVPLLVKMMRVGETQAVKESAAAALLTLSCLRDNKGRIGSSGVIPLLVQMIISGSSQGRRDALTTLYNLTIFVENRLRVIRAGALPILFHLLSLRKIDLIEKCIALLYNLSFTEEGRNGIARTEDAISILADILETGSVKEKEHVAATMLLLCTNSSQLNDAVLNEGVIPSLVATSVSGTPRARDKAQKLLQHFREQRQKEAPFHKSVHFNVSTSPPTKIKDVTEQSHSDGEADSVRVRDSKETDEDRPSSSFIYERARRLTKSRSFIFNIGFSCRPRMCSLRN</sequence>
<dbReference type="Gene3D" id="3.30.40.10">
    <property type="entry name" value="Zinc/RING finger domain, C3HC4 (zinc finger)"/>
    <property type="match status" value="1"/>
</dbReference>